<accession>A0A7J6FFR8</accession>
<gene>
    <name evidence="1" type="ORF">F8388_019415</name>
</gene>
<dbReference type="AlphaFoldDB" id="A0A7J6FFR8"/>
<dbReference type="Proteomes" id="UP000525078">
    <property type="component" value="Unassembled WGS sequence"/>
</dbReference>
<comment type="caution">
    <text evidence="1">The sequence shown here is derived from an EMBL/GenBank/DDBJ whole genome shotgun (WGS) entry which is preliminary data.</text>
</comment>
<evidence type="ECO:0000313" key="2">
    <source>
        <dbReference type="Proteomes" id="UP000525078"/>
    </source>
</evidence>
<protein>
    <submittedName>
        <fullName evidence="1">Uncharacterized protein</fullName>
    </submittedName>
</protein>
<name>A0A7J6FFR8_CANSA</name>
<sequence length="166" mass="17336">MALPSRFTTSAVVIIADLMAAGDQAAIPLRCGHDIDVPDIMLKAEFGFVSLSRRNGQAARMLTPGPMMSGFKIPGLARLGPLDEKEATTGAYESPMTVPLNNSVAVGVAVEFIIIAAPPALLTSSPLAILPIPPPLSQATTLPLTLISFNDPSAQNADSDLPFMPE</sequence>
<proteinExistence type="predicted"/>
<reference evidence="1 2" key="1">
    <citation type="journal article" date="2020" name="bioRxiv">
        <title>Sequence and annotation of 42 cannabis genomes reveals extensive copy number variation in cannabinoid synthesis and pathogen resistance genes.</title>
        <authorList>
            <person name="Mckernan K.J."/>
            <person name="Helbert Y."/>
            <person name="Kane L.T."/>
            <person name="Ebling H."/>
            <person name="Zhang L."/>
            <person name="Liu B."/>
            <person name="Eaton Z."/>
            <person name="Mclaughlin S."/>
            <person name="Kingan S."/>
            <person name="Baybayan P."/>
            <person name="Concepcion G."/>
            <person name="Jordan M."/>
            <person name="Riva A."/>
            <person name="Barbazuk W."/>
            <person name="Harkins T."/>
        </authorList>
    </citation>
    <scope>NUCLEOTIDE SEQUENCE [LARGE SCALE GENOMIC DNA]</scope>
    <source>
        <strain evidence="2">cv. Jamaican Lion 4</strain>
        <tissue evidence="1">Leaf</tissue>
    </source>
</reference>
<dbReference type="EMBL" id="JAATIP010000126">
    <property type="protein sequence ID" value="KAF4369546.1"/>
    <property type="molecule type" value="Genomic_DNA"/>
</dbReference>
<evidence type="ECO:0000313" key="1">
    <source>
        <dbReference type="EMBL" id="KAF4369546.1"/>
    </source>
</evidence>
<organism evidence="1 2">
    <name type="scientific">Cannabis sativa</name>
    <name type="common">Hemp</name>
    <name type="synonym">Marijuana</name>
    <dbReference type="NCBI Taxonomy" id="3483"/>
    <lineage>
        <taxon>Eukaryota</taxon>
        <taxon>Viridiplantae</taxon>
        <taxon>Streptophyta</taxon>
        <taxon>Embryophyta</taxon>
        <taxon>Tracheophyta</taxon>
        <taxon>Spermatophyta</taxon>
        <taxon>Magnoliopsida</taxon>
        <taxon>eudicotyledons</taxon>
        <taxon>Gunneridae</taxon>
        <taxon>Pentapetalae</taxon>
        <taxon>rosids</taxon>
        <taxon>fabids</taxon>
        <taxon>Rosales</taxon>
        <taxon>Cannabaceae</taxon>
        <taxon>Cannabis</taxon>
    </lineage>
</organism>